<keyword evidence="2 7" id="KW-0441">Lipid A biosynthesis</keyword>
<dbReference type="Pfam" id="PF00132">
    <property type="entry name" value="Hexapep"/>
    <property type="match status" value="2"/>
</dbReference>
<feature type="active site" description="Proton acceptor" evidence="7">
    <location>
        <position position="240"/>
    </location>
</feature>
<dbReference type="InterPro" id="IPR011004">
    <property type="entry name" value="Trimer_LpxA-like_sf"/>
</dbReference>
<keyword evidence="4 7" id="KW-0677">Repeat</keyword>
<keyword evidence="10" id="KW-1185">Reference proteome</keyword>
<dbReference type="UniPathway" id="UPA00973"/>
<evidence type="ECO:0000256" key="2">
    <source>
        <dbReference type="ARBA" id="ARBA00022556"/>
    </source>
</evidence>
<comment type="pathway">
    <text evidence="7">Bacterial outer membrane biogenesis; LPS lipid A biosynthesis.</text>
</comment>
<keyword evidence="1 7" id="KW-0444">Lipid biosynthesis</keyword>
<dbReference type="Gene3D" id="3.40.1390.10">
    <property type="entry name" value="MurE/MurF, N-terminal domain"/>
    <property type="match status" value="1"/>
</dbReference>
<organism evidence="9 10">
    <name type="scientific">Leucothrix arctica</name>
    <dbReference type="NCBI Taxonomy" id="1481894"/>
    <lineage>
        <taxon>Bacteria</taxon>
        <taxon>Pseudomonadati</taxon>
        <taxon>Pseudomonadota</taxon>
        <taxon>Gammaproteobacteria</taxon>
        <taxon>Thiotrichales</taxon>
        <taxon>Thiotrichaceae</taxon>
        <taxon>Leucothrix</taxon>
    </lineage>
</organism>
<dbReference type="PANTHER" id="PTHR43378">
    <property type="entry name" value="UDP-3-O-ACYLGLUCOSAMINE N-ACYLTRANSFERASE"/>
    <property type="match status" value="1"/>
</dbReference>
<feature type="domain" description="UDP-3-O-[3-hydroxymyristoyl] glucosamine N-acyltransferase non-repeat region" evidence="8">
    <location>
        <begin position="23"/>
        <end position="90"/>
    </location>
</feature>
<accession>A0A317CI96</accession>
<comment type="catalytic activity">
    <reaction evidence="7">
        <text>a UDP-3-O-[(3R)-3-hydroxyacyl]-alpha-D-glucosamine + a (3R)-hydroxyacyl-[ACP] = a UDP-2-N,3-O-bis[(3R)-3-hydroxyacyl]-alpha-D-glucosamine + holo-[ACP] + H(+)</text>
        <dbReference type="Rhea" id="RHEA:53836"/>
        <dbReference type="Rhea" id="RHEA-COMP:9685"/>
        <dbReference type="Rhea" id="RHEA-COMP:9945"/>
        <dbReference type="ChEBI" id="CHEBI:15378"/>
        <dbReference type="ChEBI" id="CHEBI:64479"/>
        <dbReference type="ChEBI" id="CHEBI:78827"/>
        <dbReference type="ChEBI" id="CHEBI:137740"/>
        <dbReference type="ChEBI" id="CHEBI:137748"/>
        <dbReference type="EC" id="2.3.1.191"/>
    </reaction>
</comment>
<dbReference type="PANTHER" id="PTHR43378:SF2">
    <property type="entry name" value="UDP-3-O-ACYLGLUCOSAMINE N-ACYLTRANSFERASE 1, MITOCHONDRIAL-RELATED"/>
    <property type="match status" value="1"/>
</dbReference>
<keyword evidence="5 7" id="KW-0443">Lipid metabolism</keyword>
<protein>
    <recommendedName>
        <fullName evidence="7">UDP-3-O-acylglucosamine N-acyltransferase</fullName>
        <ecNumber evidence="7">2.3.1.191</ecNumber>
    </recommendedName>
</protein>
<dbReference type="GO" id="GO:0103118">
    <property type="term" value="F:UDP-3-O-[(3R)-3-hydroxyacyl]-glucosamine N-acyltransferase activity"/>
    <property type="evidence" value="ECO:0007669"/>
    <property type="project" value="UniProtKB-EC"/>
</dbReference>
<dbReference type="NCBIfam" id="NF002060">
    <property type="entry name" value="PRK00892.1"/>
    <property type="match status" value="1"/>
</dbReference>
<dbReference type="OrthoDB" id="9784739at2"/>
<sequence length="343" mass="36065">MTAMLLADLAKSIGAKLEGNGNVSVTKVAPFELAEQGDLTFTTHAKYLSKLPDCNASILIASPKMDLSGFDGDILFHENPYLAYAKAVQLLYPEPQQAHEIHASAVISDNVTLGKDVRIGANVVIEDGVVLGDRVSIGANSVIGLNSQLDDDVRLMPNVTIYHGVTIGKRTRIHSGVVIGADGFGYAPDNGVWNKIPQVGGVRVGDDVEIGANTTIDRGALTDTIIGNGVILDNQIQIGHNVVVGDHTAMAGAVAVGGSAIIGKHCQIGGGAGIAGHINIVDNVIIMGMGMVTGSVKKPGLYSSGTGLSDTSIWRRNAVRFNQLDDLFKSVRELKKLIQLKDK</sequence>
<name>A0A317CI96_9GAMM</name>
<proteinExistence type="inferred from homology"/>
<dbReference type="GO" id="GO:0016410">
    <property type="term" value="F:N-acyltransferase activity"/>
    <property type="evidence" value="ECO:0007669"/>
    <property type="project" value="InterPro"/>
</dbReference>
<gene>
    <name evidence="7 9" type="primary">lpxD</name>
    <name evidence="9" type="ORF">DKT75_04930</name>
</gene>
<evidence type="ECO:0000259" key="8">
    <source>
        <dbReference type="Pfam" id="PF04613"/>
    </source>
</evidence>
<evidence type="ECO:0000313" key="9">
    <source>
        <dbReference type="EMBL" id="PWQ98109.1"/>
    </source>
</evidence>
<dbReference type="InterPro" id="IPR020573">
    <property type="entry name" value="UDP_GlcNAc_AcTrfase_non-rep"/>
</dbReference>
<reference evidence="9 10" key="1">
    <citation type="submission" date="2018-05" db="EMBL/GenBank/DDBJ databases">
        <title>Leucothrix arctica sp. nov., isolated from Arctic seawater.</title>
        <authorList>
            <person name="Choi A."/>
            <person name="Baek K."/>
        </authorList>
    </citation>
    <scope>NUCLEOTIDE SEQUENCE [LARGE SCALE GENOMIC DNA]</scope>
    <source>
        <strain evidence="9 10">IMCC9719</strain>
    </source>
</reference>
<evidence type="ECO:0000256" key="4">
    <source>
        <dbReference type="ARBA" id="ARBA00022737"/>
    </source>
</evidence>
<comment type="caution">
    <text evidence="9">The sequence shown here is derived from an EMBL/GenBank/DDBJ whole genome shotgun (WGS) entry which is preliminary data.</text>
</comment>
<comment type="function">
    <text evidence="7">Catalyzes the N-acylation of UDP-3-O-acylglucosamine using 3-hydroxyacyl-ACP as the acyl donor. Is involved in the biosynthesis of lipid A, a phosphorylated glycolipid that anchors the lipopolysaccharide to the outer membrane of the cell.</text>
</comment>
<dbReference type="EC" id="2.3.1.191" evidence="7"/>
<dbReference type="HAMAP" id="MF_00523">
    <property type="entry name" value="LpxD"/>
    <property type="match status" value="1"/>
</dbReference>
<dbReference type="GO" id="GO:0009245">
    <property type="term" value="P:lipid A biosynthetic process"/>
    <property type="evidence" value="ECO:0007669"/>
    <property type="project" value="UniProtKB-UniRule"/>
</dbReference>
<dbReference type="Pfam" id="PF14602">
    <property type="entry name" value="Hexapep_2"/>
    <property type="match status" value="1"/>
</dbReference>
<evidence type="ECO:0000256" key="5">
    <source>
        <dbReference type="ARBA" id="ARBA00023098"/>
    </source>
</evidence>
<evidence type="ECO:0000313" key="10">
    <source>
        <dbReference type="Proteomes" id="UP000245506"/>
    </source>
</evidence>
<dbReference type="InterPro" id="IPR001451">
    <property type="entry name" value="Hexapep"/>
</dbReference>
<dbReference type="NCBIfam" id="TIGR01853">
    <property type="entry name" value="lipid_A_lpxD"/>
    <property type="match status" value="1"/>
</dbReference>
<evidence type="ECO:0000256" key="1">
    <source>
        <dbReference type="ARBA" id="ARBA00022516"/>
    </source>
</evidence>
<dbReference type="GO" id="GO:0016020">
    <property type="term" value="C:membrane"/>
    <property type="evidence" value="ECO:0007669"/>
    <property type="project" value="GOC"/>
</dbReference>
<evidence type="ECO:0000256" key="7">
    <source>
        <dbReference type="HAMAP-Rule" id="MF_00523"/>
    </source>
</evidence>
<keyword evidence="3 7" id="KW-0808">Transferase</keyword>
<dbReference type="RefSeq" id="WP_109822323.1">
    <property type="nucleotide sequence ID" value="NZ_QGKL01000014.1"/>
</dbReference>
<dbReference type="Pfam" id="PF04613">
    <property type="entry name" value="LpxD"/>
    <property type="match status" value="1"/>
</dbReference>
<dbReference type="AlphaFoldDB" id="A0A317CI96"/>
<evidence type="ECO:0000256" key="6">
    <source>
        <dbReference type="ARBA" id="ARBA00023315"/>
    </source>
</evidence>
<dbReference type="CDD" id="cd03352">
    <property type="entry name" value="LbH_LpxD"/>
    <property type="match status" value="1"/>
</dbReference>
<dbReference type="Gene3D" id="1.20.5.170">
    <property type="match status" value="1"/>
</dbReference>
<dbReference type="InterPro" id="IPR007691">
    <property type="entry name" value="LpxD"/>
</dbReference>
<comment type="subunit">
    <text evidence="7">Homotrimer.</text>
</comment>
<dbReference type="Gene3D" id="2.160.10.10">
    <property type="entry name" value="Hexapeptide repeat proteins"/>
    <property type="match status" value="1"/>
</dbReference>
<dbReference type="Proteomes" id="UP000245506">
    <property type="component" value="Unassembled WGS sequence"/>
</dbReference>
<keyword evidence="6 7" id="KW-0012">Acyltransferase</keyword>
<dbReference type="EMBL" id="QGKL01000014">
    <property type="protein sequence ID" value="PWQ98109.1"/>
    <property type="molecule type" value="Genomic_DNA"/>
</dbReference>
<evidence type="ECO:0000256" key="3">
    <source>
        <dbReference type="ARBA" id="ARBA00022679"/>
    </source>
</evidence>
<comment type="similarity">
    <text evidence="7">Belongs to the transferase hexapeptide repeat family. LpxD subfamily.</text>
</comment>
<dbReference type="SUPFAM" id="SSF51161">
    <property type="entry name" value="Trimeric LpxA-like enzymes"/>
    <property type="match status" value="1"/>
</dbReference>